<sequence length="74" mass="8359">MTKKETHKNIFNSCPSKMTDHFPDLQSSKGAIPFKLMVNLAWLEANPSKEVIDKLPCLQGLHLSHPMTFPSHLT</sequence>
<keyword evidence="2" id="KW-1185">Reference proteome</keyword>
<reference evidence="1 2" key="1">
    <citation type="submission" date="2014-04" db="EMBL/GenBank/DDBJ databases">
        <authorList>
            <consortium name="DOE Joint Genome Institute"/>
            <person name="Kuo A."/>
            <person name="Kohler A."/>
            <person name="Jargeat P."/>
            <person name="Nagy L.G."/>
            <person name="Floudas D."/>
            <person name="Copeland A."/>
            <person name="Barry K.W."/>
            <person name="Cichocki N."/>
            <person name="Veneault-Fourrey C."/>
            <person name="LaButti K."/>
            <person name="Lindquist E.A."/>
            <person name="Lipzen A."/>
            <person name="Lundell T."/>
            <person name="Morin E."/>
            <person name="Murat C."/>
            <person name="Sun H."/>
            <person name="Tunlid A."/>
            <person name="Henrissat B."/>
            <person name="Grigoriev I.V."/>
            <person name="Hibbett D.S."/>
            <person name="Martin F."/>
            <person name="Nordberg H.P."/>
            <person name="Cantor M.N."/>
            <person name="Hua S.X."/>
        </authorList>
    </citation>
    <scope>NUCLEOTIDE SEQUENCE [LARGE SCALE GENOMIC DNA]</scope>
    <source>
        <strain evidence="1 2">Ve08.2h10</strain>
    </source>
</reference>
<dbReference type="OrthoDB" id="2705943at2759"/>
<dbReference type="HOGENOM" id="CLU_2688511_0_0_1"/>
<proteinExistence type="predicted"/>
<organism evidence="1 2">
    <name type="scientific">Paxillus rubicundulus Ve08.2h10</name>
    <dbReference type="NCBI Taxonomy" id="930991"/>
    <lineage>
        <taxon>Eukaryota</taxon>
        <taxon>Fungi</taxon>
        <taxon>Dikarya</taxon>
        <taxon>Basidiomycota</taxon>
        <taxon>Agaricomycotina</taxon>
        <taxon>Agaricomycetes</taxon>
        <taxon>Agaricomycetidae</taxon>
        <taxon>Boletales</taxon>
        <taxon>Paxilineae</taxon>
        <taxon>Paxillaceae</taxon>
        <taxon>Paxillus</taxon>
    </lineage>
</organism>
<evidence type="ECO:0000313" key="2">
    <source>
        <dbReference type="Proteomes" id="UP000054538"/>
    </source>
</evidence>
<dbReference type="EMBL" id="KN825059">
    <property type="protein sequence ID" value="KIK95179.1"/>
    <property type="molecule type" value="Genomic_DNA"/>
</dbReference>
<dbReference type="Proteomes" id="UP000054538">
    <property type="component" value="Unassembled WGS sequence"/>
</dbReference>
<name>A0A0D0E303_9AGAM</name>
<accession>A0A0D0E303</accession>
<protein>
    <submittedName>
        <fullName evidence="1">Uncharacterized protein</fullName>
    </submittedName>
</protein>
<evidence type="ECO:0000313" key="1">
    <source>
        <dbReference type="EMBL" id="KIK95179.1"/>
    </source>
</evidence>
<dbReference type="InParanoid" id="A0A0D0E303"/>
<reference evidence="2" key="2">
    <citation type="submission" date="2015-01" db="EMBL/GenBank/DDBJ databases">
        <title>Evolutionary Origins and Diversification of the Mycorrhizal Mutualists.</title>
        <authorList>
            <consortium name="DOE Joint Genome Institute"/>
            <consortium name="Mycorrhizal Genomics Consortium"/>
            <person name="Kohler A."/>
            <person name="Kuo A."/>
            <person name="Nagy L.G."/>
            <person name="Floudas D."/>
            <person name="Copeland A."/>
            <person name="Barry K.W."/>
            <person name="Cichocki N."/>
            <person name="Veneault-Fourrey C."/>
            <person name="LaButti K."/>
            <person name="Lindquist E.A."/>
            <person name="Lipzen A."/>
            <person name="Lundell T."/>
            <person name="Morin E."/>
            <person name="Murat C."/>
            <person name="Riley R."/>
            <person name="Ohm R."/>
            <person name="Sun H."/>
            <person name="Tunlid A."/>
            <person name="Henrissat B."/>
            <person name="Grigoriev I.V."/>
            <person name="Hibbett D.S."/>
            <person name="Martin F."/>
        </authorList>
    </citation>
    <scope>NUCLEOTIDE SEQUENCE [LARGE SCALE GENOMIC DNA]</scope>
    <source>
        <strain evidence="2">Ve08.2h10</strain>
    </source>
</reference>
<dbReference type="AlphaFoldDB" id="A0A0D0E303"/>
<gene>
    <name evidence="1" type="ORF">PAXRUDRAFT_141316</name>
</gene>